<reference evidence="2 3" key="1">
    <citation type="journal article" date="2020" name="Microorganisms">
        <title>Osmotic Adaptation and Compatible Solute Biosynthesis of Phototrophic Bacteria as Revealed from Genome Analyses.</title>
        <authorList>
            <person name="Imhoff J.F."/>
            <person name="Rahn T."/>
            <person name="Kunzel S."/>
            <person name="Keller A."/>
            <person name="Neulinger S.C."/>
        </authorList>
    </citation>
    <scope>NUCLEOTIDE SEQUENCE [LARGE SCALE GENOMIC DNA]</scope>
    <source>
        <strain evidence="2 3">DSM 21303</strain>
    </source>
</reference>
<protein>
    <submittedName>
        <fullName evidence="2">Uncharacterized protein</fullName>
    </submittedName>
</protein>
<evidence type="ECO:0000256" key="1">
    <source>
        <dbReference type="SAM" id="MobiDB-lite"/>
    </source>
</evidence>
<evidence type="ECO:0000313" key="3">
    <source>
        <dbReference type="Proteomes" id="UP001138802"/>
    </source>
</evidence>
<feature type="region of interest" description="Disordered" evidence="1">
    <location>
        <begin position="126"/>
        <end position="160"/>
    </location>
</feature>
<name>A0A9X0WJ06_9GAMM</name>
<evidence type="ECO:0000313" key="2">
    <source>
        <dbReference type="EMBL" id="MBK1645473.1"/>
    </source>
</evidence>
<sequence length="824" mass="91749">MSDAIQSPLTDDIKTQLTELIDRIRYYASWSNHSGATEIANYSRQCLELDPDCQERIDQARVQGQADGELLTRFYRFGSKFGKDCLKRSDYRQALADLNRDHPSLVKRAEQNVNKGMLAKKKYLAAQKRKDAGQPVSKVRMPAPVQPNHSATALPEPSRQNLTAEKTDTATLHPRDLRAQAASAHWQLMIDETGSSFGPEASGLHVDDRQLGRFVGLLIPQPQAGLQPLPKGWHAVEQGEIDEIDRVIQAVLDAPVGVLGITMLQLPEAPGERWVFGVIRLIDLVLRLMPLDGPTALEVLIENRGSFKGQAQWPAVAEQARLRLADAYPDRARAIELRIRIITKHDSPYNGYVDALAYIASGASEHSRACLNASGLPGTCLIDGDAETIARALEWMDRGRTLDGRDWTTLLAQPDAEQPSSLVNTLLERLGATACHDTALWRRYLDHVTGHFDSRNLDLKLLGRQVVWLERWMPVDQKLPPTLRLLWLTSNLARANHLGQTEQPWVEEMRQLANRLMEEDARLVCRAELNLAVTATNRYDFEQAGEALRRWNPTAASSGGKMRGLLRKLLGDSDAEETASPKSTAGLRYWGQVRSSLGQHRAFMGDPAGAVAFFDEALESFGALSDPESARRESRQTQTYRAIALMDDMACDGARVRAAVEAVTGPMPQALERLAASIDHDDKYAHHLALRWLVHRPDADLARHYLDRRDDWSEAEGHPWPLIQLYRALLLHPDDPAAARERAVDGARLAEDGANGPVVHLIGACIRAVAVGWGEPWEGNETVLRRLESDLPLAHARIAHIRAALCKPLAPLDLLREVLPFNFR</sequence>
<dbReference type="Proteomes" id="UP001138802">
    <property type="component" value="Unassembled WGS sequence"/>
</dbReference>
<keyword evidence="3" id="KW-1185">Reference proteome</keyword>
<dbReference type="EMBL" id="NRSD01000012">
    <property type="protein sequence ID" value="MBK1645473.1"/>
    <property type="molecule type" value="Genomic_DNA"/>
</dbReference>
<gene>
    <name evidence="2" type="ORF">CKO25_12630</name>
</gene>
<organism evidence="2 3">
    <name type="scientific">Thiocapsa imhoffii</name>
    <dbReference type="NCBI Taxonomy" id="382777"/>
    <lineage>
        <taxon>Bacteria</taxon>
        <taxon>Pseudomonadati</taxon>
        <taxon>Pseudomonadota</taxon>
        <taxon>Gammaproteobacteria</taxon>
        <taxon>Chromatiales</taxon>
        <taxon>Chromatiaceae</taxon>
        <taxon>Thiocapsa</taxon>
    </lineage>
</organism>
<dbReference type="RefSeq" id="WP_200388271.1">
    <property type="nucleotide sequence ID" value="NZ_NRSD01000012.1"/>
</dbReference>
<comment type="caution">
    <text evidence="2">The sequence shown here is derived from an EMBL/GenBank/DDBJ whole genome shotgun (WGS) entry which is preliminary data.</text>
</comment>
<proteinExistence type="predicted"/>
<dbReference type="AlphaFoldDB" id="A0A9X0WJ06"/>
<accession>A0A9X0WJ06</accession>